<evidence type="ECO:0000256" key="4">
    <source>
        <dbReference type="ARBA" id="ARBA00037164"/>
    </source>
</evidence>
<dbReference type="PANTHER" id="PTHR37299:SF3">
    <property type="entry name" value="STAGE 0 SPORULATION PROTEIN A HOMOLOG"/>
    <property type="match status" value="1"/>
</dbReference>
<dbReference type="InterPro" id="IPR001789">
    <property type="entry name" value="Sig_transdc_resp-reg_receiver"/>
</dbReference>
<dbReference type="AlphaFoldDB" id="A0A0R1RQE7"/>
<dbReference type="STRING" id="1423747.FC69_GL000253"/>
<evidence type="ECO:0000259" key="7">
    <source>
        <dbReference type="PROSITE" id="PS50930"/>
    </source>
</evidence>
<dbReference type="RefSeq" id="WP_025083078.1">
    <property type="nucleotide sequence ID" value="NZ_AZEX01000068.1"/>
</dbReference>
<dbReference type="Proteomes" id="UP000051264">
    <property type="component" value="Unassembled WGS sequence"/>
</dbReference>
<dbReference type="InterPro" id="IPR011006">
    <property type="entry name" value="CheY-like_superfamily"/>
</dbReference>
<name>A0A0R1RQE7_9LACO</name>
<dbReference type="GO" id="GO:0000156">
    <property type="term" value="F:phosphorelay response regulator activity"/>
    <property type="evidence" value="ECO:0007669"/>
    <property type="project" value="InterPro"/>
</dbReference>
<comment type="function">
    <text evidence="4">Required for high-level post-exponential phase expression of a series of secreted proteins.</text>
</comment>
<dbReference type="EMBL" id="AZEX01000068">
    <property type="protein sequence ID" value="KRL58601.1"/>
    <property type="molecule type" value="Genomic_DNA"/>
</dbReference>
<evidence type="ECO:0000313" key="9">
    <source>
        <dbReference type="Proteomes" id="UP000051264"/>
    </source>
</evidence>
<protein>
    <submittedName>
        <fullName evidence="8">Response regulator</fullName>
    </submittedName>
</protein>
<dbReference type="Pfam" id="PF04397">
    <property type="entry name" value="LytTR"/>
    <property type="match status" value="1"/>
</dbReference>
<dbReference type="PROSITE" id="PS50110">
    <property type="entry name" value="RESPONSE_REGULATORY"/>
    <property type="match status" value="1"/>
</dbReference>
<dbReference type="OrthoDB" id="9809318at2"/>
<sequence>MLQVYILEDDEQQRQNYQRLIESYIFIEGLDMQVDLATCSPEALLAKVSTQPDLRGLFFLDIELVNSDLDGLQVAERIRNQLNFAEIVFVTTHSEMAFLTFERKVEPLDYVLKDKGHDEVSKNIRDDIRVAYHRYTNHVFTSEQHFSYQIGSRVYEIPMSKLIYIATVTGQPGKIEVHYENGMVEYPYNLNQLEVKYPKLFRCHKSFLINLDQVQQYDDKTRIVIMRDGSQCEVSYRKEHGMRQALLNNSQ</sequence>
<keyword evidence="1" id="KW-0963">Cytoplasm</keyword>
<feature type="domain" description="Response regulatory" evidence="6">
    <location>
        <begin position="3"/>
        <end position="128"/>
    </location>
</feature>
<dbReference type="SUPFAM" id="SSF52172">
    <property type="entry name" value="CheY-like"/>
    <property type="match status" value="1"/>
</dbReference>
<feature type="domain" description="HTH LytTR-type" evidence="7">
    <location>
        <begin position="146"/>
        <end position="248"/>
    </location>
</feature>
<evidence type="ECO:0000256" key="2">
    <source>
        <dbReference type="ARBA" id="ARBA00023012"/>
    </source>
</evidence>
<feature type="modified residue" description="4-aspartylphosphate" evidence="5">
    <location>
        <position position="61"/>
    </location>
</feature>
<proteinExistence type="predicted"/>
<dbReference type="eggNOG" id="COG3279">
    <property type="taxonomic scope" value="Bacteria"/>
</dbReference>
<keyword evidence="5" id="KW-0597">Phosphoprotein</keyword>
<dbReference type="SMART" id="SM00448">
    <property type="entry name" value="REC"/>
    <property type="match status" value="1"/>
</dbReference>
<dbReference type="Gene3D" id="3.40.50.2300">
    <property type="match status" value="1"/>
</dbReference>
<reference evidence="8 9" key="1">
    <citation type="journal article" date="2015" name="Genome Announc.">
        <title>Expanding the biotechnology potential of lactobacilli through comparative genomics of 213 strains and associated genera.</title>
        <authorList>
            <person name="Sun Z."/>
            <person name="Harris H.M."/>
            <person name="McCann A."/>
            <person name="Guo C."/>
            <person name="Argimon S."/>
            <person name="Zhang W."/>
            <person name="Yang X."/>
            <person name="Jeffery I.B."/>
            <person name="Cooney J.C."/>
            <person name="Kagawa T.F."/>
            <person name="Liu W."/>
            <person name="Song Y."/>
            <person name="Salvetti E."/>
            <person name="Wrobel A."/>
            <person name="Rasinkangas P."/>
            <person name="Parkhill J."/>
            <person name="Rea M.C."/>
            <person name="O'Sullivan O."/>
            <person name="Ritari J."/>
            <person name="Douillard F.P."/>
            <person name="Paul Ross R."/>
            <person name="Yang R."/>
            <person name="Briner A.E."/>
            <person name="Felis G.E."/>
            <person name="de Vos W.M."/>
            <person name="Barrangou R."/>
            <person name="Klaenhammer T.R."/>
            <person name="Caufield P.W."/>
            <person name="Cui Y."/>
            <person name="Zhang H."/>
            <person name="O'Toole P.W."/>
        </authorList>
    </citation>
    <scope>NUCLEOTIDE SEQUENCE [LARGE SCALE GENOMIC DNA]</scope>
    <source>
        <strain evidence="8 9">DSM 14340</strain>
    </source>
</reference>
<organism evidence="8 9">
    <name type="scientific">Latilactobacillus fuchuensis DSM 14340 = JCM 11249</name>
    <dbReference type="NCBI Taxonomy" id="1423747"/>
    <lineage>
        <taxon>Bacteria</taxon>
        <taxon>Bacillati</taxon>
        <taxon>Bacillota</taxon>
        <taxon>Bacilli</taxon>
        <taxon>Lactobacillales</taxon>
        <taxon>Lactobacillaceae</taxon>
        <taxon>Latilactobacillus</taxon>
    </lineage>
</organism>
<evidence type="ECO:0000256" key="5">
    <source>
        <dbReference type="PROSITE-ProRule" id="PRU00169"/>
    </source>
</evidence>
<dbReference type="CDD" id="cd17533">
    <property type="entry name" value="REC_LytTR_AgrA-like"/>
    <property type="match status" value="1"/>
</dbReference>
<gene>
    <name evidence="8" type="ORF">FC69_GL000253</name>
</gene>
<evidence type="ECO:0000256" key="1">
    <source>
        <dbReference type="ARBA" id="ARBA00022490"/>
    </source>
</evidence>
<dbReference type="Gene3D" id="2.40.50.1020">
    <property type="entry name" value="LytTr DNA-binding domain"/>
    <property type="match status" value="1"/>
</dbReference>
<evidence type="ECO:0000256" key="3">
    <source>
        <dbReference type="ARBA" id="ARBA00023159"/>
    </source>
</evidence>
<dbReference type="Pfam" id="PF00072">
    <property type="entry name" value="Response_reg"/>
    <property type="match status" value="1"/>
</dbReference>
<evidence type="ECO:0000259" key="6">
    <source>
        <dbReference type="PROSITE" id="PS50110"/>
    </source>
</evidence>
<dbReference type="GO" id="GO:0003677">
    <property type="term" value="F:DNA binding"/>
    <property type="evidence" value="ECO:0007669"/>
    <property type="project" value="InterPro"/>
</dbReference>
<dbReference type="PROSITE" id="PS50930">
    <property type="entry name" value="HTH_LYTTR"/>
    <property type="match status" value="1"/>
</dbReference>
<dbReference type="InterPro" id="IPR046947">
    <property type="entry name" value="LytR-like"/>
</dbReference>
<comment type="caution">
    <text evidence="8">The sequence shown here is derived from an EMBL/GenBank/DDBJ whole genome shotgun (WGS) entry which is preliminary data.</text>
</comment>
<keyword evidence="3" id="KW-0010">Activator</keyword>
<dbReference type="PANTHER" id="PTHR37299">
    <property type="entry name" value="TRANSCRIPTIONAL REGULATOR-RELATED"/>
    <property type="match status" value="1"/>
</dbReference>
<dbReference type="PATRIC" id="fig|1423747.3.peg.260"/>
<dbReference type="InterPro" id="IPR007492">
    <property type="entry name" value="LytTR_DNA-bd_dom"/>
</dbReference>
<accession>A0A0R1RQE7</accession>
<keyword evidence="2" id="KW-0902">Two-component regulatory system</keyword>
<evidence type="ECO:0000313" key="8">
    <source>
        <dbReference type="EMBL" id="KRL58601.1"/>
    </source>
</evidence>
<dbReference type="SMART" id="SM00850">
    <property type="entry name" value="LytTR"/>
    <property type="match status" value="1"/>
</dbReference>